<feature type="compositionally biased region" description="Basic and acidic residues" evidence="1">
    <location>
        <begin position="23"/>
        <end position="36"/>
    </location>
</feature>
<name>A0A5M9K8W4_MONFR</name>
<accession>A0A5M9K8W4</accession>
<evidence type="ECO:0000256" key="1">
    <source>
        <dbReference type="SAM" id="MobiDB-lite"/>
    </source>
</evidence>
<protein>
    <submittedName>
        <fullName evidence="2">Uncharacterized protein</fullName>
    </submittedName>
</protein>
<proteinExistence type="predicted"/>
<dbReference type="EMBL" id="VICG01000001">
    <property type="protein sequence ID" value="KAA8577310.1"/>
    <property type="molecule type" value="Genomic_DNA"/>
</dbReference>
<dbReference type="AlphaFoldDB" id="A0A5M9K8W4"/>
<sequence length="102" mass="11122">MKREERLGRVVISQTGPMCGDPGARDERDERGESKVEVNGGLWPPKDAEGIEGNTAEVGERNGMGEIVDARRGVGRGVKESRDVAVQVVEREKEDRGMTSLT</sequence>
<feature type="region of interest" description="Disordered" evidence="1">
    <location>
        <begin position="14"/>
        <end position="52"/>
    </location>
</feature>
<reference evidence="2 3" key="1">
    <citation type="submission" date="2019-06" db="EMBL/GenBank/DDBJ databases">
        <title>Genome Sequence of the Brown Rot Fungal Pathogen Monilinia fructicola.</title>
        <authorList>
            <person name="De Miccolis Angelini R.M."/>
            <person name="Landi L."/>
            <person name="Abate D."/>
            <person name="Pollastro S."/>
            <person name="Romanazzi G."/>
            <person name="Faretra F."/>
        </authorList>
    </citation>
    <scope>NUCLEOTIDE SEQUENCE [LARGE SCALE GENOMIC DNA]</scope>
    <source>
        <strain evidence="2 3">Mfrc123</strain>
    </source>
</reference>
<gene>
    <name evidence="2" type="ORF">EYC84_007280</name>
</gene>
<organism evidence="2 3">
    <name type="scientific">Monilinia fructicola</name>
    <name type="common">Brown rot fungus</name>
    <name type="synonym">Ciboria fructicola</name>
    <dbReference type="NCBI Taxonomy" id="38448"/>
    <lineage>
        <taxon>Eukaryota</taxon>
        <taxon>Fungi</taxon>
        <taxon>Dikarya</taxon>
        <taxon>Ascomycota</taxon>
        <taxon>Pezizomycotina</taxon>
        <taxon>Leotiomycetes</taxon>
        <taxon>Helotiales</taxon>
        <taxon>Sclerotiniaceae</taxon>
        <taxon>Monilinia</taxon>
    </lineage>
</organism>
<evidence type="ECO:0000313" key="3">
    <source>
        <dbReference type="Proteomes" id="UP000322873"/>
    </source>
</evidence>
<keyword evidence="3" id="KW-1185">Reference proteome</keyword>
<dbReference type="Proteomes" id="UP000322873">
    <property type="component" value="Unassembled WGS sequence"/>
</dbReference>
<evidence type="ECO:0000313" key="2">
    <source>
        <dbReference type="EMBL" id="KAA8577310.1"/>
    </source>
</evidence>
<comment type="caution">
    <text evidence="2">The sequence shown here is derived from an EMBL/GenBank/DDBJ whole genome shotgun (WGS) entry which is preliminary data.</text>
</comment>